<proteinExistence type="predicted"/>
<dbReference type="SUPFAM" id="SSF48403">
    <property type="entry name" value="Ankyrin repeat"/>
    <property type="match status" value="1"/>
</dbReference>
<dbReference type="OrthoDB" id="4429489at2759"/>
<dbReference type="GeneID" id="19011685"/>
<dbReference type="Pfam" id="PF12796">
    <property type="entry name" value="Ank_2"/>
    <property type="match status" value="1"/>
</dbReference>
<dbReference type="Gene3D" id="1.25.40.20">
    <property type="entry name" value="Ankyrin repeat-containing domain"/>
    <property type="match status" value="1"/>
</dbReference>
<dbReference type="KEGG" id="bpg:Bathy14g01050"/>
<dbReference type="RefSeq" id="XP_007509226.1">
    <property type="nucleotide sequence ID" value="XM_007509164.1"/>
</dbReference>
<dbReference type="InterPro" id="IPR036770">
    <property type="entry name" value="Ankyrin_rpt-contain_sf"/>
</dbReference>
<accession>K8FCN4</accession>
<reference evidence="1 2" key="1">
    <citation type="submission" date="2011-10" db="EMBL/GenBank/DDBJ databases">
        <authorList>
            <person name="Genoscope - CEA"/>
        </authorList>
    </citation>
    <scope>NUCLEOTIDE SEQUENCE [LARGE SCALE GENOMIC DNA]</scope>
    <source>
        <strain evidence="1 2">RCC 1105</strain>
    </source>
</reference>
<dbReference type="PANTHER" id="PTHR46586">
    <property type="entry name" value="ANKYRIN REPEAT-CONTAINING PROTEIN"/>
    <property type="match status" value="1"/>
</dbReference>
<evidence type="ECO:0000313" key="2">
    <source>
        <dbReference type="Proteomes" id="UP000198341"/>
    </source>
</evidence>
<gene>
    <name evidence="1" type="ordered locus">Bathy14g01050</name>
</gene>
<organism evidence="1 2">
    <name type="scientific">Bathycoccus prasinos</name>
    <dbReference type="NCBI Taxonomy" id="41875"/>
    <lineage>
        <taxon>Eukaryota</taxon>
        <taxon>Viridiplantae</taxon>
        <taxon>Chlorophyta</taxon>
        <taxon>Mamiellophyceae</taxon>
        <taxon>Mamiellales</taxon>
        <taxon>Bathycoccaceae</taxon>
        <taxon>Bathycoccus</taxon>
    </lineage>
</organism>
<dbReference type="InterPro" id="IPR052050">
    <property type="entry name" value="SecEffector_AnkRepeat"/>
</dbReference>
<dbReference type="EMBL" id="FO082265">
    <property type="protein sequence ID" value="CCO19683.1"/>
    <property type="molecule type" value="Genomic_DNA"/>
</dbReference>
<name>K8FCN4_9CHLO</name>
<dbReference type="Proteomes" id="UP000198341">
    <property type="component" value="Chromosome 14"/>
</dbReference>
<dbReference type="PANTHER" id="PTHR46586:SF3">
    <property type="entry name" value="ANKYRIN REPEAT-CONTAINING PROTEIN"/>
    <property type="match status" value="1"/>
</dbReference>
<evidence type="ECO:0000313" key="1">
    <source>
        <dbReference type="EMBL" id="CCO19683.1"/>
    </source>
</evidence>
<sequence>MVFEKKRQFFQNEEKYLIKYTTMKTGFLLVRKRSEPIATTGEECESESFLPLWRLFREASLSGGACRDIVEKHVMCKLDGTDIKFLYGVNTETRKLIKRSSRKGDLKKKFKVSEMSSISTLEVAWEHYAWGTPMPEYFVLGVPEYFVLKTDEPRFCSRVAQTNKLELLEWIREEKKCEWDEYTIKAAVIQGNLEIVKYCVANECPMYEDACVQAAKNGHLEVLKYLQEEVKAPWDEYIAFLAAQKGHLHILEYLVERKFDMFNDYTCRCAAKYGHLDCLKYLHETAKAPWDYEAVQEAHENNQTECVQYLLDNNCPLPPGWRYENGTLHTR</sequence>
<protein>
    <submittedName>
        <fullName evidence="1">Uncharacterized protein</fullName>
    </submittedName>
</protein>
<dbReference type="InterPro" id="IPR002110">
    <property type="entry name" value="Ankyrin_rpt"/>
</dbReference>
<dbReference type="AlphaFoldDB" id="K8FCN4"/>
<keyword evidence="2" id="KW-1185">Reference proteome</keyword>